<dbReference type="RefSeq" id="WP_271169946.1">
    <property type="nucleotide sequence ID" value="NZ_BSFI01000023.1"/>
</dbReference>
<proteinExistence type="predicted"/>
<dbReference type="PANTHER" id="PTHR34203:SF15">
    <property type="entry name" value="SLL1173 PROTEIN"/>
    <property type="match status" value="1"/>
</dbReference>
<feature type="domain" description="Methyltransferase FkbM" evidence="1">
    <location>
        <begin position="87"/>
        <end position="241"/>
    </location>
</feature>
<evidence type="ECO:0000313" key="2">
    <source>
        <dbReference type="EMBL" id="GLK69726.1"/>
    </source>
</evidence>
<accession>A0A9W6J4M9</accession>
<dbReference type="InterPro" id="IPR006342">
    <property type="entry name" value="FkbM_mtfrase"/>
</dbReference>
<dbReference type="PANTHER" id="PTHR34203">
    <property type="entry name" value="METHYLTRANSFERASE, FKBM FAMILY PROTEIN"/>
    <property type="match status" value="1"/>
</dbReference>
<comment type="caution">
    <text evidence="2">The sequence shown here is derived from an EMBL/GenBank/DDBJ whole genome shotgun (WGS) entry which is preliminary data.</text>
</comment>
<dbReference type="NCBIfam" id="TIGR01444">
    <property type="entry name" value="fkbM_fam"/>
    <property type="match status" value="1"/>
</dbReference>
<gene>
    <name evidence="2" type="ORF">GCM10008179_33640</name>
</gene>
<reference evidence="2" key="1">
    <citation type="journal article" date="2014" name="Int. J. Syst. Evol. Microbiol.">
        <title>Complete genome sequence of Corynebacterium casei LMG S-19264T (=DSM 44701T), isolated from a smear-ripened cheese.</title>
        <authorList>
            <consortium name="US DOE Joint Genome Institute (JGI-PGF)"/>
            <person name="Walter F."/>
            <person name="Albersmeier A."/>
            <person name="Kalinowski J."/>
            <person name="Ruckert C."/>
        </authorList>
    </citation>
    <scope>NUCLEOTIDE SEQUENCE</scope>
    <source>
        <strain evidence="2">VKM B-2347</strain>
    </source>
</reference>
<dbReference type="Gene3D" id="3.40.50.150">
    <property type="entry name" value="Vaccinia Virus protein VP39"/>
    <property type="match status" value="1"/>
</dbReference>
<dbReference type="EMBL" id="BSFI01000023">
    <property type="protein sequence ID" value="GLK69726.1"/>
    <property type="molecule type" value="Genomic_DNA"/>
</dbReference>
<name>A0A9W6J4M9_9HYPH</name>
<dbReference type="SUPFAM" id="SSF53335">
    <property type="entry name" value="S-adenosyl-L-methionine-dependent methyltransferases"/>
    <property type="match status" value="1"/>
</dbReference>
<dbReference type="Pfam" id="PF05050">
    <property type="entry name" value="Methyltransf_21"/>
    <property type="match status" value="1"/>
</dbReference>
<organism evidence="2 3">
    <name type="scientific">Hansschlegelia plantiphila</name>
    <dbReference type="NCBI Taxonomy" id="374655"/>
    <lineage>
        <taxon>Bacteria</taxon>
        <taxon>Pseudomonadati</taxon>
        <taxon>Pseudomonadota</taxon>
        <taxon>Alphaproteobacteria</taxon>
        <taxon>Hyphomicrobiales</taxon>
        <taxon>Methylopilaceae</taxon>
        <taxon>Hansschlegelia</taxon>
    </lineage>
</organism>
<sequence length="288" mass="31229">MNARTSILRSIASNWPFENGSGRFLDSVASQCDLGRGEVDCLTSDGFKMRVFADDLIGRHILMSGKFDRSTVAALADFAERGDVILDVGANIGYVSCLLLTLIPDSVAYCVEPQPDVAALLRRNVGQFGEARAHVLEAALSDEDAELPMRIDDQNRGRSSLDRPSEGRTIMIPAVSTDRYLAGFERVDLVKIDVEGHEVRLFENASAQLARLQPRAVLFESEGAEAAPAGRIAAVLDGAGYDVFGLKKSLLATTLRPIRSAEDCDCNDYIAVSRSRALPAKARARLGR</sequence>
<dbReference type="AlphaFoldDB" id="A0A9W6J4M9"/>
<evidence type="ECO:0000259" key="1">
    <source>
        <dbReference type="Pfam" id="PF05050"/>
    </source>
</evidence>
<keyword evidence="3" id="KW-1185">Reference proteome</keyword>
<dbReference type="InterPro" id="IPR052514">
    <property type="entry name" value="SAM-dependent_MTase"/>
</dbReference>
<evidence type="ECO:0000313" key="3">
    <source>
        <dbReference type="Proteomes" id="UP001143372"/>
    </source>
</evidence>
<dbReference type="InterPro" id="IPR029063">
    <property type="entry name" value="SAM-dependent_MTases_sf"/>
</dbReference>
<dbReference type="Proteomes" id="UP001143372">
    <property type="component" value="Unassembled WGS sequence"/>
</dbReference>
<reference evidence="2" key="2">
    <citation type="submission" date="2023-01" db="EMBL/GenBank/DDBJ databases">
        <authorList>
            <person name="Sun Q."/>
            <person name="Evtushenko L."/>
        </authorList>
    </citation>
    <scope>NUCLEOTIDE SEQUENCE</scope>
    <source>
        <strain evidence="2">VKM B-2347</strain>
    </source>
</reference>
<protein>
    <recommendedName>
        <fullName evidence="1">Methyltransferase FkbM domain-containing protein</fullName>
    </recommendedName>
</protein>